<evidence type="ECO:0000256" key="6">
    <source>
        <dbReference type="SAM" id="Phobius"/>
    </source>
</evidence>
<name>A0A415E5N5_9FIRM</name>
<feature type="transmembrane region" description="Helical" evidence="6">
    <location>
        <begin position="519"/>
        <end position="538"/>
    </location>
</feature>
<evidence type="ECO:0000256" key="4">
    <source>
        <dbReference type="ARBA" id="ARBA00022989"/>
    </source>
</evidence>
<feature type="transmembrane region" description="Helical" evidence="6">
    <location>
        <begin position="353"/>
        <end position="371"/>
    </location>
</feature>
<feature type="transmembrane region" description="Helical" evidence="6">
    <location>
        <begin position="271"/>
        <end position="294"/>
    </location>
</feature>
<dbReference type="Proteomes" id="UP000284841">
    <property type="component" value="Unassembled WGS sequence"/>
</dbReference>
<sequence>MDRFSAAVVKHRKIILIVCVLLLIPSVFGMLGTRINYDMLTYLPKNLDTVKGQDILMDDYGKGAFSIIVVQDQTPAETAAIKSKIEKVDHVDSVIWYNTLLSTDVPMEIIPDKYYEAFNKDGGTLMAVFFDSSTSADETIEAIGQVRQVAGSNSYVTGMSALVKDLKDLCEQEEPHYVGLAVICAVVAMMILLDSWMIPVIFLASIGMAIMYNLGTNIFLGEISYITKALSAVLQLAVTMDYSIFLWHSFEEEQSIQGDKELAMATAIKHTISSVIGSSVTTIAGFIALCFMSFTLGKDLGIVMAKGVVFGVIGCVTTLPALILVFDNIIEKTRHRSIIPDMKKLSKFVVKKSPIFLAIFLLVLGPAVYGYNNTNIYYDMAGALPKDMNYVISNNKLMDQFDVGNAHMLLVDKNMNKADVQEMIGELEDVKGVKAALAMDSLTGTQIPDEIFPDEVRSTLKSGKYQLMLVMSEYRTASKEVNRQITAMNKIVKSYDDKGMIIGEAACTKDLMKTTNRDFAIVSAISVVLIFIIIAIVLKSGSLPVILVATIYFAIFINLGLPYYTGTWLPFIAPICLSTIQLGATVDYAILMTTRYKRERLGGCDRDEAVMTALSTSIPSVIVSALGFFAATFGVSVYSELDIISSMCSLMARGAFVSMLAVIFILPAFLKLFDGLIIKTTGGLRGAFQSKKVRREEVIEA</sequence>
<evidence type="ECO:0000256" key="2">
    <source>
        <dbReference type="ARBA" id="ARBA00022475"/>
    </source>
</evidence>
<evidence type="ECO:0000256" key="5">
    <source>
        <dbReference type="ARBA" id="ARBA00023136"/>
    </source>
</evidence>
<feature type="transmembrane region" description="Helical" evidence="6">
    <location>
        <begin position="545"/>
        <end position="565"/>
    </location>
</feature>
<feature type="domain" description="SSD" evidence="7">
    <location>
        <begin position="543"/>
        <end position="672"/>
    </location>
</feature>
<dbReference type="Gene3D" id="1.20.1640.10">
    <property type="entry name" value="Multidrug efflux transporter AcrB transmembrane domain"/>
    <property type="match status" value="2"/>
</dbReference>
<gene>
    <name evidence="8" type="ORF">DW099_00465</name>
</gene>
<comment type="caution">
    <text evidence="8">The sequence shown here is derived from an EMBL/GenBank/DDBJ whole genome shotgun (WGS) entry which is preliminary data.</text>
</comment>
<organism evidence="8 9">
    <name type="scientific">Emergencia timonensis</name>
    <dbReference type="NCBI Taxonomy" id="1776384"/>
    <lineage>
        <taxon>Bacteria</taxon>
        <taxon>Bacillati</taxon>
        <taxon>Bacillota</taxon>
        <taxon>Clostridia</taxon>
        <taxon>Peptostreptococcales</taxon>
        <taxon>Anaerovoracaceae</taxon>
        <taxon>Emergencia</taxon>
    </lineage>
</organism>
<proteinExistence type="predicted"/>
<protein>
    <recommendedName>
        <fullName evidence="7">SSD domain-containing protein</fullName>
    </recommendedName>
</protein>
<dbReference type="RefSeq" id="WP_118333154.1">
    <property type="nucleotide sequence ID" value="NZ_AP025567.1"/>
</dbReference>
<dbReference type="InterPro" id="IPR000731">
    <property type="entry name" value="SSD"/>
</dbReference>
<keyword evidence="3 6" id="KW-0812">Transmembrane</keyword>
<dbReference type="STRING" id="1776384.GCA_900086585_02315"/>
<feature type="transmembrane region" description="Helical" evidence="6">
    <location>
        <begin position="650"/>
        <end position="670"/>
    </location>
</feature>
<feature type="transmembrane region" description="Helical" evidence="6">
    <location>
        <begin position="176"/>
        <end position="193"/>
    </location>
</feature>
<dbReference type="GO" id="GO:0005886">
    <property type="term" value="C:plasma membrane"/>
    <property type="evidence" value="ECO:0007669"/>
    <property type="project" value="UniProtKB-SubCell"/>
</dbReference>
<keyword evidence="4 6" id="KW-1133">Transmembrane helix</keyword>
<dbReference type="OrthoDB" id="9782006at2"/>
<feature type="transmembrane region" description="Helical" evidence="6">
    <location>
        <begin position="300"/>
        <end position="326"/>
    </location>
</feature>
<evidence type="ECO:0000313" key="9">
    <source>
        <dbReference type="Proteomes" id="UP000284841"/>
    </source>
</evidence>
<dbReference type="EMBL" id="QRMS01000001">
    <property type="protein sequence ID" value="RHJ89086.1"/>
    <property type="molecule type" value="Genomic_DNA"/>
</dbReference>
<dbReference type="PROSITE" id="PS50156">
    <property type="entry name" value="SSD"/>
    <property type="match status" value="1"/>
</dbReference>
<dbReference type="InterPro" id="IPR050545">
    <property type="entry name" value="Mycobact_MmpL"/>
</dbReference>
<keyword evidence="9" id="KW-1185">Reference proteome</keyword>
<reference evidence="8 9" key="1">
    <citation type="submission" date="2018-08" db="EMBL/GenBank/DDBJ databases">
        <title>A genome reference for cultivated species of the human gut microbiota.</title>
        <authorList>
            <person name="Zou Y."/>
            <person name="Xue W."/>
            <person name="Luo G."/>
        </authorList>
    </citation>
    <scope>NUCLEOTIDE SEQUENCE [LARGE SCALE GENOMIC DNA]</scope>
    <source>
        <strain evidence="8 9">AM07-24</strain>
    </source>
</reference>
<feature type="transmembrane region" description="Helical" evidence="6">
    <location>
        <begin position="200"/>
        <end position="220"/>
    </location>
</feature>
<evidence type="ECO:0000313" key="8">
    <source>
        <dbReference type="EMBL" id="RHJ89086.1"/>
    </source>
</evidence>
<dbReference type="SUPFAM" id="SSF82866">
    <property type="entry name" value="Multidrug efflux transporter AcrB transmembrane domain"/>
    <property type="match status" value="2"/>
</dbReference>
<dbReference type="PANTHER" id="PTHR33406">
    <property type="entry name" value="MEMBRANE PROTEIN MJ1562-RELATED"/>
    <property type="match status" value="1"/>
</dbReference>
<accession>A0A415E5N5</accession>
<evidence type="ECO:0000256" key="1">
    <source>
        <dbReference type="ARBA" id="ARBA00004651"/>
    </source>
</evidence>
<evidence type="ECO:0000259" key="7">
    <source>
        <dbReference type="PROSITE" id="PS50156"/>
    </source>
</evidence>
<feature type="transmembrane region" description="Helical" evidence="6">
    <location>
        <begin position="571"/>
        <end position="591"/>
    </location>
</feature>
<dbReference type="InterPro" id="IPR004869">
    <property type="entry name" value="MMPL_dom"/>
</dbReference>
<keyword evidence="2" id="KW-1003">Cell membrane</keyword>
<dbReference type="AlphaFoldDB" id="A0A415E5N5"/>
<comment type="subcellular location">
    <subcellularLocation>
        <location evidence="1">Cell membrane</location>
        <topology evidence="1">Multi-pass membrane protein</topology>
    </subcellularLocation>
</comment>
<dbReference type="Pfam" id="PF03176">
    <property type="entry name" value="MMPL"/>
    <property type="match status" value="2"/>
</dbReference>
<keyword evidence="5 6" id="KW-0472">Membrane</keyword>
<evidence type="ECO:0000256" key="3">
    <source>
        <dbReference type="ARBA" id="ARBA00022692"/>
    </source>
</evidence>
<dbReference type="PANTHER" id="PTHR33406:SF13">
    <property type="entry name" value="MEMBRANE PROTEIN YDFJ"/>
    <property type="match status" value="1"/>
</dbReference>
<feature type="transmembrane region" description="Helical" evidence="6">
    <location>
        <begin position="612"/>
        <end position="638"/>
    </location>
</feature>